<proteinExistence type="predicted"/>
<dbReference type="STRING" id="5627.A0A1C7LNK6"/>
<evidence type="ECO:0000313" key="2">
    <source>
        <dbReference type="Proteomes" id="UP000092993"/>
    </source>
</evidence>
<organism evidence="1 2">
    <name type="scientific">Grifola frondosa</name>
    <name type="common">Maitake</name>
    <name type="synonym">Polyporus frondosus</name>
    <dbReference type="NCBI Taxonomy" id="5627"/>
    <lineage>
        <taxon>Eukaryota</taxon>
        <taxon>Fungi</taxon>
        <taxon>Dikarya</taxon>
        <taxon>Basidiomycota</taxon>
        <taxon>Agaricomycotina</taxon>
        <taxon>Agaricomycetes</taxon>
        <taxon>Polyporales</taxon>
        <taxon>Grifolaceae</taxon>
        <taxon>Grifola</taxon>
    </lineage>
</organism>
<reference evidence="1 2" key="1">
    <citation type="submission" date="2016-03" db="EMBL/GenBank/DDBJ databases">
        <title>Whole genome sequencing of Grifola frondosa 9006-11.</title>
        <authorList>
            <person name="Min B."/>
            <person name="Park H."/>
            <person name="Kim J.-G."/>
            <person name="Cho H."/>
            <person name="Oh Y.-L."/>
            <person name="Kong W.-S."/>
            <person name="Choi I.-G."/>
        </authorList>
    </citation>
    <scope>NUCLEOTIDE SEQUENCE [LARGE SCALE GENOMIC DNA]</scope>
    <source>
        <strain evidence="1 2">9006-11</strain>
    </source>
</reference>
<sequence length="123" mass="14616">MQWPHRRYRFLYLGPLPHLLICLEYMRNHILNEKNYARKRFMVVKHVELENAQATFSFWARLLKDVVRLQKLLGPKSEFHANRDPVQLKASVVEVEQLMHSLPSGPLPEWEEDMKIAVKGIVR</sequence>
<keyword evidence="2" id="KW-1185">Reference proteome</keyword>
<dbReference type="EMBL" id="LUGG01000043">
    <property type="protein sequence ID" value="OBZ65569.1"/>
    <property type="molecule type" value="Genomic_DNA"/>
</dbReference>
<comment type="caution">
    <text evidence="1">The sequence shown here is derived from an EMBL/GenBank/DDBJ whole genome shotgun (WGS) entry which is preliminary data.</text>
</comment>
<dbReference type="Proteomes" id="UP000092993">
    <property type="component" value="Unassembled WGS sequence"/>
</dbReference>
<protein>
    <submittedName>
        <fullName evidence="1">Uncharacterized protein</fullName>
    </submittedName>
</protein>
<name>A0A1C7LNK6_GRIFR</name>
<dbReference type="OrthoDB" id="3156807at2759"/>
<accession>A0A1C7LNK6</accession>
<evidence type="ECO:0000313" key="1">
    <source>
        <dbReference type="EMBL" id="OBZ65569.1"/>
    </source>
</evidence>
<dbReference type="AlphaFoldDB" id="A0A1C7LNK6"/>
<gene>
    <name evidence="1" type="ORF">A0H81_14438</name>
</gene>